<dbReference type="CDD" id="cd00060">
    <property type="entry name" value="FHA"/>
    <property type="match status" value="1"/>
</dbReference>
<evidence type="ECO:0000256" key="4">
    <source>
        <dbReference type="SAM" id="Coils"/>
    </source>
</evidence>
<evidence type="ECO:0000259" key="7">
    <source>
        <dbReference type="PROSITE" id="PS50006"/>
    </source>
</evidence>
<organism evidence="8 9">
    <name type="scientific">Saltatorellus ferox</name>
    <dbReference type="NCBI Taxonomy" id="2528018"/>
    <lineage>
        <taxon>Bacteria</taxon>
        <taxon>Pseudomonadati</taxon>
        <taxon>Planctomycetota</taxon>
        <taxon>Planctomycetia</taxon>
        <taxon>Planctomycetia incertae sedis</taxon>
        <taxon>Saltatorellus</taxon>
    </lineage>
</organism>
<keyword evidence="6" id="KW-0472">Membrane</keyword>
<gene>
    <name evidence="8" type="primary">mucD_1</name>
    <name evidence="8" type="ORF">Poly30_09910</name>
</gene>
<comment type="similarity">
    <text evidence="1">Belongs to the peptidase S1C family.</text>
</comment>
<reference evidence="8 9" key="1">
    <citation type="submission" date="2019-02" db="EMBL/GenBank/DDBJ databases">
        <title>Deep-cultivation of Planctomycetes and their phenomic and genomic characterization uncovers novel biology.</title>
        <authorList>
            <person name="Wiegand S."/>
            <person name="Jogler M."/>
            <person name="Boedeker C."/>
            <person name="Pinto D."/>
            <person name="Vollmers J."/>
            <person name="Rivas-Marin E."/>
            <person name="Kohn T."/>
            <person name="Peeters S.H."/>
            <person name="Heuer A."/>
            <person name="Rast P."/>
            <person name="Oberbeckmann S."/>
            <person name="Bunk B."/>
            <person name="Jeske O."/>
            <person name="Meyerdierks A."/>
            <person name="Storesund J.E."/>
            <person name="Kallscheuer N."/>
            <person name="Luecker S."/>
            <person name="Lage O.M."/>
            <person name="Pohl T."/>
            <person name="Merkel B.J."/>
            <person name="Hornburger P."/>
            <person name="Mueller R.-W."/>
            <person name="Bruemmer F."/>
            <person name="Labrenz M."/>
            <person name="Spormann A.M."/>
            <person name="Op den Camp H."/>
            <person name="Overmann J."/>
            <person name="Amann R."/>
            <person name="Jetten M.S.M."/>
            <person name="Mascher T."/>
            <person name="Medema M.H."/>
            <person name="Devos D.P."/>
            <person name="Kaster A.-K."/>
            <person name="Ovreas L."/>
            <person name="Rohde M."/>
            <person name="Galperin M.Y."/>
            <person name="Jogler C."/>
        </authorList>
    </citation>
    <scope>NUCLEOTIDE SEQUENCE [LARGE SCALE GENOMIC DNA]</scope>
    <source>
        <strain evidence="8 9">Poly30</strain>
    </source>
</reference>
<evidence type="ECO:0000256" key="5">
    <source>
        <dbReference type="SAM" id="MobiDB-lite"/>
    </source>
</evidence>
<feature type="domain" description="FHA" evidence="7">
    <location>
        <begin position="45"/>
        <end position="97"/>
    </location>
</feature>
<evidence type="ECO:0000313" key="8">
    <source>
        <dbReference type="EMBL" id="QDV05493.1"/>
    </source>
</evidence>
<evidence type="ECO:0000313" key="9">
    <source>
        <dbReference type="Proteomes" id="UP000320390"/>
    </source>
</evidence>
<feature type="coiled-coil region" evidence="4">
    <location>
        <begin position="228"/>
        <end position="300"/>
    </location>
</feature>
<dbReference type="SUPFAM" id="SSF49879">
    <property type="entry name" value="SMAD/FHA domain"/>
    <property type="match status" value="1"/>
</dbReference>
<evidence type="ECO:0000256" key="3">
    <source>
        <dbReference type="ARBA" id="ARBA00022801"/>
    </source>
</evidence>
<sequence length="589" mass="62999">MKDPFAPQAALRLKPVDVPGFPAPIDLRRSSGSGRAIPEGVEASLTVGREADNDVALSGGGFPSVSSHHARFELRHGVMWVVDLGSKNGVLVGGHAIDGEQRLELGDQVRLGSVGPKFLVVGGRSLEETVFVKADGMRDSDAREVEKIVERSTRRTLRLAALLGAVVVAAIGFVIWDRNTTREEQETRDLAYEDEIRGAAAQIAALEARERARATEAIDAETRRREEIARLEASLAERTAELEATLEERSRDEQALVARIAGLETTGASRDVLERVERDLEEAREEIDQTREDLTVARRRVDLFDPVNLAQARLSGVGRVRSSVVLIENRVTLLNRKNGITLHLESQGSGAGRTVLPNYSGRGEEFGLESTGSGFCVDAEGWIITNAHVISSPDTELLRDLSRPDAIEQVVELNVVFSGDSTRHPAKVYAVAPGDIDLALVKIEPFEGMPTLEGFQTDTAPPVPGSDIYLFGFPLGHMAVQEGETVIASTFRGILSRNVGGQMQVDAGVHPGNSGGPITDSDGRVVGVVVSVQAGPDRTAVYTIGYGIPIADAATIWPPEVKSVGEKSEAEASPAAGSSAPAGDKPSDR</sequence>
<dbReference type="EC" id="3.4.21.107" evidence="8"/>
<dbReference type="PANTHER" id="PTHR43343">
    <property type="entry name" value="PEPTIDASE S12"/>
    <property type="match status" value="1"/>
</dbReference>
<keyword evidence="6" id="KW-0812">Transmembrane</keyword>
<keyword evidence="3 8" id="KW-0378">Hydrolase</keyword>
<feature type="transmembrane region" description="Helical" evidence="6">
    <location>
        <begin position="157"/>
        <end position="176"/>
    </location>
</feature>
<dbReference type="InterPro" id="IPR000253">
    <property type="entry name" value="FHA_dom"/>
</dbReference>
<dbReference type="RefSeq" id="WP_419190969.1">
    <property type="nucleotide sequence ID" value="NZ_CP036434.1"/>
</dbReference>
<dbReference type="PANTHER" id="PTHR43343:SF3">
    <property type="entry name" value="PROTEASE DO-LIKE 8, CHLOROPLASTIC"/>
    <property type="match status" value="1"/>
</dbReference>
<dbReference type="Pfam" id="PF13365">
    <property type="entry name" value="Trypsin_2"/>
    <property type="match status" value="1"/>
</dbReference>
<dbReference type="Proteomes" id="UP000320390">
    <property type="component" value="Chromosome"/>
</dbReference>
<evidence type="ECO:0000256" key="1">
    <source>
        <dbReference type="ARBA" id="ARBA00010541"/>
    </source>
</evidence>
<keyword evidence="4" id="KW-0175">Coiled coil</keyword>
<dbReference type="Gene3D" id="2.60.200.20">
    <property type="match status" value="1"/>
</dbReference>
<evidence type="ECO:0000256" key="6">
    <source>
        <dbReference type="SAM" id="Phobius"/>
    </source>
</evidence>
<dbReference type="InterPro" id="IPR008984">
    <property type="entry name" value="SMAD_FHA_dom_sf"/>
</dbReference>
<dbReference type="InterPro" id="IPR009003">
    <property type="entry name" value="Peptidase_S1_PA"/>
</dbReference>
<dbReference type="InterPro" id="IPR051201">
    <property type="entry name" value="Chloro_Bact_Ser_Proteases"/>
</dbReference>
<dbReference type="InterPro" id="IPR043504">
    <property type="entry name" value="Peptidase_S1_PA_chymotrypsin"/>
</dbReference>
<dbReference type="SUPFAM" id="SSF50494">
    <property type="entry name" value="Trypsin-like serine proteases"/>
    <property type="match status" value="1"/>
</dbReference>
<feature type="compositionally biased region" description="Low complexity" evidence="5">
    <location>
        <begin position="571"/>
        <end position="589"/>
    </location>
</feature>
<keyword evidence="2 8" id="KW-0645">Protease</keyword>
<keyword evidence="9" id="KW-1185">Reference proteome</keyword>
<proteinExistence type="inferred from homology"/>
<dbReference type="Gene3D" id="2.40.10.10">
    <property type="entry name" value="Trypsin-like serine proteases"/>
    <property type="match status" value="2"/>
</dbReference>
<dbReference type="GO" id="GO:0004252">
    <property type="term" value="F:serine-type endopeptidase activity"/>
    <property type="evidence" value="ECO:0007669"/>
    <property type="project" value="InterPro"/>
</dbReference>
<protein>
    <submittedName>
        <fullName evidence="8">Putative periplasmic serine endoprotease DegP-like</fullName>
        <ecNumber evidence="8">3.4.21.107</ecNumber>
    </submittedName>
</protein>
<dbReference type="SMART" id="SM00240">
    <property type="entry name" value="FHA"/>
    <property type="match status" value="1"/>
</dbReference>
<dbReference type="InterPro" id="IPR001940">
    <property type="entry name" value="Peptidase_S1C"/>
</dbReference>
<evidence type="ECO:0000256" key="2">
    <source>
        <dbReference type="ARBA" id="ARBA00022670"/>
    </source>
</evidence>
<dbReference type="EMBL" id="CP036434">
    <property type="protein sequence ID" value="QDV05493.1"/>
    <property type="molecule type" value="Genomic_DNA"/>
</dbReference>
<dbReference type="PROSITE" id="PS50006">
    <property type="entry name" value="FHA_DOMAIN"/>
    <property type="match status" value="1"/>
</dbReference>
<keyword evidence="6" id="KW-1133">Transmembrane helix</keyword>
<name>A0A518EN29_9BACT</name>
<dbReference type="PRINTS" id="PR00834">
    <property type="entry name" value="PROTEASES2C"/>
</dbReference>
<feature type="region of interest" description="Disordered" evidence="5">
    <location>
        <begin position="562"/>
        <end position="589"/>
    </location>
</feature>
<accession>A0A518EN29</accession>
<dbReference type="AlphaFoldDB" id="A0A518EN29"/>
<dbReference type="Pfam" id="PF00498">
    <property type="entry name" value="FHA"/>
    <property type="match status" value="1"/>
</dbReference>
<dbReference type="GO" id="GO:0006508">
    <property type="term" value="P:proteolysis"/>
    <property type="evidence" value="ECO:0007669"/>
    <property type="project" value="UniProtKB-KW"/>
</dbReference>